<gene>
    <name evidence="1" type="ORF">L1987_86657</name>
</gene>
<evidence type="ECO:0000313" key="1">
    <source>
        <dbReference type="EMBL" id="KAI3677039.1"/>
    </source>
</evidence>
<accession>A0ACB8Y0F4</accession>
<reference evidence="1 2" key="2">
    <citation type="journal article" date="2022" name="Mol. Ecol. Resour.">
        <title>The genomes of chicory, endive, great burdock and yacon provide insights into Asteraceae paleo-polyploidization history and plant inulin production.</title>
        <authorList>
            <person name="Fan W."/>
            <person name="Wang S."/>
            <person name="Wang H."/>
            <person name="Wang A."/>
            <person name="Jiang F."/>
            <person name="Liu H."/>
            <person name="Zhao H."/>
            <person name="Xu D."/>
            <person name="Zhang Y."/>
        </authorList>
    </citation>
    <scope>NUCLEOTIDE SEQUENCE [LARGE SCALE GENOMIC DNA]</scope>
    <source>
        <strain evidence="2">cv. Yunnan</strain>
        <tissue evidence="1">Leaves</tissue>
    </source>
</reference>
<reference evidence="2" key="1">
    <citation type="journal article" date="2022" name="Mol. Ecol. Resour.">
        <title>The genomes of chicory, endive, great burdock and yacon provide insights into Asteraceae palaeo-polyploidization history and plant inulin production.</title>
        <authorList>
            <person name="Fan W."/>
            <person name="Wang S."/>
            <person name="Wang H."/>
            <person name="Wang A."/>
            <person name="Jiang F."/>
            <person name="Liu H."/>
            <person name="Zhao H."/>
            <person name="Xu D."/>
            <person name="Zhang Y."/>
        </authorList>
    </citation>
    <scope>NUCLEOTIDE SEQUENCE [LARGE SCALE GENOMIC DNA]</scope>
    <source>
        <strain evidence="2">cv. Yunnan</strain>
    </source>
</reference>
<dbReference type="Proteomes" id="UP001056120">
    <property type="component" value="Linkage Group LG29"/>
</dbReference>
<sequence>MNHIQDQDYYHNHFYNFILIKRLNNHHHIRLDQSKSHSVLSNFAPETLPLELNGTFKSQSNLDEVEDATADATETACYRVAAAASAAGTVVGFGFWLDRRAVEGAVEIWLCRRRWHYRNWVCKRDIFSISCHWITSSNCWPGIKIASLLEGLAVIAFVGGNEPEETEKCMHLMWQVVHPKLGPNDKSRLVIKISTIKESDWLNFETSALVLQPVEYLVSGYLGDAVLAEELARYLDLKKSDERAYTFEGVSCYNGQNQRDYNIR</sequence>
<dbReference type="EMBL" id="CM042046">
    <property type="protein sequence ID" value="KAI3677039.1"/>
    <property type="molecule type" value="Genomic_DNA"/>
</dbReference>
<name>A0ACB8Y0F4_9ASTR</name>
<evidence type="ECO:0000313" key="2">
    <source>
        <dbReference type="Proteomes" id="UP001056120"/>
    </source>
</evidence>
<comment type="caution">
    <text evidence="1">The sequence shown here is derived from an EMBL/GenBank/DDBJ whole genome shotgun (WGS) entry which is preliminary data.</text>
</comment>
<proteinExistence type="predicted"/>
<keyword evidence="2" id="KW-1185">Reference proteome</keyword>
<organism evidence="1 2">
    <name type="scientific">Smallanthus sonchifolius</name>
    <dbReference type="NCBI Taxonomy" id="185202"/>
    <lineage>
        <taxon>Eukaryota</taxon>
        <taxon>Viridiplantae</taxon>
        <taxon>Streptophyta</taxon>
        <taxon>Embryophyta</taxon>
        <taxon>Tracheophyta</taxon>
        <taxon>Spermatophyta</taxon>
        <taxon>Magnoliopsida</taxon>
        <taxon>eudicotyledons</taxon>
        <taxon>Gunneridae</taxon>
        <taxon>Pentapetalae</taxon>
        <taxon>asterids</taxon>
        <taxon>campanulids</taxon>
        <taxon>Asterales</taxon>
        <taxon>Asteraceae</taxon>
        <taxon>Asteroideae</taxon>
        <taxon>Heliantheae alliance</taxon>
        <taxon>Millerieae</taxon>
        <taxon>Smallanthus</taxon>
    </lineage>
</organism>
<protein>
    <submittedName>
        <fullName evidence="1">Uncharacterized protein</fullName>
    </submittedName>
</protein>